<evidence type="ECO:0000259" key="7">
    <source>
        <dbReference type="PROSITE" id="PS50261"/>
    </source>
</evidence>
<dbReference type="GO" id="GO:0007189">
    <property type="term" value="P:adenylate cyclase-activating G protein-coupled receptor signaling pathway"/>
    <property type="evidence" value="ECO:0007669"/>
    <property type="project" value="TreeGrafter"/>
</dbReference>
<proteinExistence type="predicted"/>
<dbReference type="RefSeq" id="XP_013381414.1">
    <property type="nucleotide sequence ID" value="XM_013525960.1"/>
</dbReference>
<dbReference type="PANTHER" id="PTHR23112">
    <property type="entry name" value="G PROTEIN-COUPLED RECEPTOR 157-RELATED"/>
    <property type="match status" value="1"/>
</dbReference>
<protein>
    <submittedName>
        <fullName evidence="9 10">G-protein coupled receptor 157</fullName>
    </submittedName>
</protein>
<keyword evidence="9 10" id="KW-0675">Receptor</keyword>
<dbReference type="GO" id="GO:0005886">
    <property type="term" value="C:plasma membrane"/>
    <property type="evidence" value="ECO:0007669"/>
    <property type="project" value="TreeGrafter"/>
</dbReference>
<dbReference type="Proteomes" id="UP000085678">
    <property type="component" value="Unplaced"/>
</dbReference>
<evidence type="ECO:0000256" key="1">
    <source>
        <dbReference type="ARBA" id="ARBA00004141"/>
    </source>
</evidence>
<dbReference type="InterPro" id="IPR017981">
    <property type="entry name" value="GPCR_2-like_7TM"/>
</dbReference>
<evidence type="ECO:0000313" key="11">
    <source>
        <dbReference type="RefSeq" id="XP_013381414.1"/>
    </source>
</evidence>
<dbReference type="PROSITE" id="PS50261">
    <property type="entry name" value="G_PROTEIN_RECEP_F2_4"/>
    <property type="match status" value="1"/>
</dbReference>
<dbReference type="Pfam" id="PF00002">
    <property type="entry name" value="7tm_2"/>
    <property type="match status" value="1"/>
</dbReference>
<evidence type="ECO:0000256" key="5">
    <source>
        <dbReference type="SAM" id="MobiDB-lite"/>
    </source>
</evidence>
<keyword evidence="2 6" id="KW-0812">Transmembrane</keyword>
<feature type="transmembrane region" description="Helical" evidence="6">
    <location>
        <begin position="197"/>
        <end position="220"/>
    </location>
</feature>
<comment type="subcellular location">
    <subcellularLocation>
        <location evidence="1">Membrane</location>
        <topology evidence="1">Multi-pass membrane protein</topology>
    </subcellularLocation>
</comment>
<dbReference type="KEGG" id="lak:106152403"/>
<sequence length="398" mass="44022">MNGISVAVSSLTLASSFLSWCGCILIFGTWLFFKDIRSSSRRLLLYLALADFLIALGNASGAIRSLGQSNDTNSSAESQCENPTAFCKAQSFIITFGSMSSFFWTMIIAWQVRETILHAERTGWTERHHWLLHVIAWGIPVIILTVTLSLDMLGYQELPTDNSSNSTISDKSVFGTTGGWCWIKVCQNKTVTPVGEVVTLTLLAGKGWELGAMVVLPLIYCSMKIKLRKTIKQTGSLFIDRETLSAVKKTDRVMTAVPVVFFLLRLAGTLRYLANTIVWIGDIDPPSSFNIFFNKALAIYQAVGDSGQGFGNFIIYCVLTDILRERICTKLGFCKKDMSTKRYHITAPYVDELDDGSDRPTTTENSSDSDSTDMYSSAAGETTPILRDKSSHTYTPTN</sequence>
<dbReference type="InterPro" id="IPR000832">
    <property type="entry name" value="GPCR_2_secretin-like"/>
</dbReference>
<dbReference type="Gene3D" id="1.20.1070.10">
    <property type="entry name" value="Rhodopsin 7-helix transmembrane proteins"/>
    <property type="match status" value="1"/>
</dbReference>
<feature type="transmembrane region" description="Helical" evidence="6">
    <location>
        <begin position="92"/>
        <end position="110"/>
    </location>
</feature>
<dbReference type="SUPFAM" id="SSF81321">
    <property type="entry name" value="Family A G protein-coupled receptor-like"/>
    <property type="match status" value="1"/>
</dbReference>
<feature type="transmembrane region" description="Helical" evidence="6">
    <location>
        <begin position="6"/>
        <end position="31"/>
    </location>
</feature>
<dbReference type="OrthoDB" id="100006at2759"/>
<evidence type="ECO:0000256" key="6">
    <source>
        <dbReference type="SAM" id="Phobius"/>
    </source>
</evidence>
<feature type="region of interest" description="Disordered" evidence="5">
    <location>
        <begin position="352"/>
        <end position="398"/>
    </location>
</feature>
<evidence type="ECO:0000313" key="9">
    <source>
        <dbReference type="RefSeq" id="XP_013381412.1"/>
    </source>
</evidence>
<dbReference type="AlphaFoldDB" id="A0A1S3H603"/>
<evidence type="ECO:0000313" key="8">
    <source>
        <dbReference type="Proteomes" id="UP000085678"/>
    </source>
</evidence>
<dbReference type="RefSeq" id="XP_013381413.1">
    <property type="nucleotide sequence ID" value="XM_013525959.1"/>
</dbReference>
<evidence type="ECO:0000256" key="2">
    <source>
        <dbReference type="ARBA" id="ARBA00022692"/>
    </source>
</evidence>
<feature type="compositionally biased region" description="Low complexity" evidence="5">
    <location>
        <begin position="362"/>
        <end position="377"/>
    </location>
</feature>
<keyword evidence="8" id="KW-1185">Reference proteome</keyword>
<dbReference type="GO" id="GO:0007166">
    <property type="term" value="P:cell surface receptor signaling pathway"/>
    <property type="evidence" value="ECO:0007669"/>
    <property type="project" value="InterPro"/>
</dbReference>
<feature type="transmembrane region" description="Helical" evidence="6">
    <location>
        <begin position="43"/>
        <end position="63"/>
    </location>
</feature>
<keyword evidence="4 6" id="KW-0472">Membrane</keyword>
<reference evidence="9 10" key="1">
    <citation type="journal article" date="2015" name="Nat. Commun.">
        <title>The Lingula genome provides insights into brachiopod evolution and the origin of phosphate biomineralization.</title>
        <authorList>
            <person name="Luo Y.J."/>
            <person name="Takeuchi T."/>
            <person name="Koyanagi R."/>
            <person name="Yamada L."/>
            <person name="Kanda M."/>
            <person name="Khalturina M."/>
            <person name="Fujie M."/>
            <person name="Yamasaki S.I."/>
            <person name="Endo K."/>
            <person name="Satoh N."/>
        </authorList>
    </citation>
    <scope>NUCLEOTIDE SEQUENCE</scope>
</reference>
<dbReference type="RefSeq" id="XP_013381412.1">
    <property type="nucleotide sequence ID" value="XM_013525958.1"/>
</dbReference>
<dbReference type="PANTHER" id="PTHR23112:SF47">
    <property type="entry name" value="G-PROTEIN COUPLED RECEPTOR 157"/>
    <property type="match status" value="1"/>
</dbReference>
<name>A0A1S3H603_LINAN</name>
<feature type="transmembrane region" description="Helical" evidence="6">
    <location>
        <begin position="130"/>
        <end position="150"/>
    </location>
</feature>
<organism evidence="8 9">
    <name type="scientific">Lingula anatina</name>
    <name type="common">Brachiopod</name>
    <name type="synonym">Lingula unguis</name>
    <dbReference type="NCBI Taxonomy" id="7574"/>
    <lineage>
        <taxon>Eukaryota</taxon>
        <taxon>Metazoa</taxon>
        <taxon>Spiralia</taxon>
        <taxon>Lophotrochozoa</taxon>
        <taxon>Brachiopoda</taxon>
        <taxon>Linguliformea</taxon>
        <taxon>Lingulata</taxon>
        <taxon>Lingulida</taxon>
        <taxon>Linguloidea</taxon>
        <taxon>Lingulidae</taxon>
        <taxon>Lingula</taxon>
    </lineage>
</organism>
<feature type="domain" description="G-protein coupled receptors family 2 profile 2" evidence="7">
    <location>
        <begin position="8"/>
        <end position="320"/>
    </location>
</feature>
<dbReference type="GeneID" id="106152403"/>
<reference evidence="9 10" key="2">
    <citation type="submission" date="2025-04" db="UniProtKB">
        <authorList>
            <consortium name="RefSeq"/>
        </authorList>
    </citation>
    <scope>IDENTIFICATION</scope>
</reference>
<keyword evidence="3 6" id="KW-1133">Transmembrane helix</keyword>
<evidence type="ECO:0000256" key="4">
    <source>
        <dbReference type="ARBA" id="ARBA00023136"/>
    </source>
</evidence>
<dbReference type="STRING" id="7574.A0A1S3H603"/>
<evidence type="ECO:0000256" key="3">
    <source>
        <dbReference type="ARBA" id="ARBA00022989"/>
    </source>
</evidence>
<accession>A0A1S3H603</accession>
<dbReference type="GO" id="GO:0004930">
    <property type="term" value="F:G protein-coupled receptor activity"/>
    <property type="evidence" value="ECO:0007669"/>
    <property type="project" value="InterPro"/>
</dbReference>
<gene>
    <name evidence="9 10 11" type="primary">LOC106152403</name>
</gene>
<evidence type="ECO:0000313" key="10">
    <source>
        <dbReference type="RefSeq" id="XP_013381413.1"/>
    </source>
</evidence>